<comment type="caution">
    <text evidence="1">The sequence shown here is derived from an EMBL/GenBank/DDBJ whole genome shotgun (WGS) entry which is preliminary data.</text>
</comment>
<keyword evidence="2" id="KW-1185">Reference proteome</keyword>
<organism evidence="1 2">
    <name type="scientific">Ophiocordyceps polyrhachis-furcata BCC 54312</name>
    <dbReference type="NCBI Taxonomy" id="1330021"/>
    <lineage>
        <taxon>Eukaryota</taxon>
        <taxon>Fungi</taxon>
        <taxon>Dikarya</taxon>
        <taxon>Ascomycota</taxon>
        <taxon>Pezizomycotina</taxon>
        <taxon>Sordariomycetes</taxon>
        <taxon>Hypocreomycetidae</taxon>
        <taxon>Hypocreales</taxon>
        <taxon>Ophiocordycipitaceae</taxon>
        <taxon>Ophiocordyceps</taxon>
    </lineage>
</organism>
<sequence>MYLLAMSFLAPNGFSRGAGSERFVAGAAVTAGKRTRRREGLIFNQKRLEREFDEILIFMTVKTGERQLGGRELGCQGQENRTERAEKVKAAVIFISKSPVRRGPEDEYPIFLFLHLPEVAALETRESETIGYWRYKKVLDREMLSNDVGGWQTDAW</sequence>
<accession>A0A367LLZ8</accession>
<dbReference type="EMBL" id="LKCN02000002">
    <property type="protein sequence ID" value="RCI15454.1"/>
    <property type="molecule type" value="Genomic_DNA"/>
</dbReference>
<proteinExistence type="predicted"/>
<dbReference type="AlphaFoldDB" id="A0A367LLZ8"/>
<evidence type="ECO:0000313" key="1">
    <source>
        <dbReference type="EMBL" id="RCI15454.1"/>
    </source>
</evidence>
<evidence type="ECO:0000313" key="2">
    <source>
        <dbReference type="Proteomes" id="UP000253664"/>
    </source>
</evidence>
<gene>
    <name evidence="1" type="ORF">L249_3566</name>
</gene>
<name>A0A367LLZ8_9HYPO</name>
<dbReference type="Proteomes" id="UP000253664">
    <property type="component" value="Unassembled WGS sequence"/>
</dbReference>
<reference evidence="1 2" key="1">
    <citation type="journal article" date="2015" name="BMC Genomics">
        <title>Insights from the genome of Ophiocordyceps polyrhachis-furcata to pathogenicity and host specificity in insect fungi.</title>
        <authorList>
            <person name="Wichadakul D."/>
            <person name="Kobmoo N."/>
            <person name="Ingsriswang S."/>
            <person name="Tangphatsornruang S."/>
            <person name="Chantasingh D."/>
            <person name="Luangsa-ard J.J."/>
            <person name="Eurwilaichitr L."/>
        </authorList>
    </citation>
    <scope>NUCLEOTIDE SEQUENCE [LARGE SCALE GENOMIC DNA]</scope>
    <source>
        <strain evidence="1 2">BCC 54312</strain>
    </source>
</reference>
<protein>
    <submittedName>
        <fullName evidence="1">Uncharacterized protein</fullName>
    </submittedName>
</protein>